<dbReference type="STRING" id="67267.GCA_000716675_00986"/>
<dbReference type="EMBL" id="CP021748">
    <property type="protein sequence ID" value="ARX81417.1"/>
    <property type="molecule type" value="Genomic_DNA"/>
</dbReference>
<keyword evidence="3" id="KW-1185">Reference proteome</keyword>
<protein>
    <submittedName>
        <fullName evidence="2">Lysine transporter LysE</fullName>
    </submittedName>
</protein>
<dbReference type="KEGG" id="salf:SMD44_00815"/>
<keyword evidence="1" id="KW-0812">Transmembrane</keyword>
<organism evidence="2 3">
    <name type="scientific">Streptomyces alboflavus</name>
    <dbReference type="NCBI Taxonomy" id="67267"/>
    <lineage>
        <taxon>Bacteria</taxon>
        <taxon>Bacillati</taxon>
        <taxon>Actinomycetota</taxon>
        <taxon>Actinomycetes</taxon>
        <taxon>Kitasatosporales</taxon>
        <taxon>Streptomycetaceae</taxon>
        <taxon>Streptomyces</taxon>
    </lineage>
</organism>
<accession>A0A1Z1W4U9</accession>
<dbReference type="Proteomes" id="UP000195880">
    <property type="component" value="Chromosome"/>
</dbReference>
<evidence type="ECO:0000256" key="1">
    <source>
        <dbReference type="SAM" id="Phobius"/>
    </source>
</evidence>
<sequence length="38" mass="3949">MLARTVLRTRPAAARAVTRVSGAAMVVIGAVLVVEQLT</sequence>
<keyword evidence="1" id="KW-1133">Transmembrane helix</keyword>
<feature type="transmembrane region" description="Helical" evidence="1">
    <location>
        <begin position="12"/>
        <end position="34"/>
    </location>
</feature>
<evidence type="ECO:0000313" key="3">
    <source>
        <dbReference type="Proteomes" id="UP000195880"/>
    </source>
</evidence>
<name>A0A1Z1W4U9_9ACTN</name>
<keyword evidence="1" id="KW-0472">Membrane</keyword>
<dbReference type="eggNOG" id="COG1280">
    <property type="taxonomic scope" value="Bacteria"/>
</dbReference>
<reference evidence="2 3" key="1">
    <citation type="submission" date="2017-05" db="EMBL/GenBank/DDBJ databases">
        <title>Streptomyces alboflavus Genome sequencing and assembly.</title>
        <authorList>
            <person name="Wang Y."/>
            <person name="Du B."/>
            <person name="Ding Y."/>
            <person name="Liu H."/>
            <person name="Hou Q."/>
            <person name="Liu K."/>
            <person name="Wang C."/>
            <person name="Yao L."/>
        </authorList>
    </citation>
    <scope>NUCLEOTIDE SEQUENCE [LARGE SCALE GENOMIC DNA]</scope>
    <source>
        <strain evidence="2 3">MDJK44</strain>
    </source>
</reference>
<evidence type="ECO:0000313" key="2">
    <source>
        <dbReference type="EMBL" id="ARX81417.1"/>
    </source>
</evidence>
<dbReference type="AlphaFoldDB" id="A0A1Z1W4U9"/>
<proteinExistence type="predicted"/>
<gene>
    <name evidence="2" type="ORF">SMD44_00815</name>
</gene>